<keyword evidence="1 7" id="KW-1003">Cell membrane</keyword>
<accession>A0ABP3J898</accession>
<evidence type="ECO:0000256" key="7">
    <source>
        <dbReference type="HAMAP-Rule" id="MF_02065"/>
    </source>
</evidence>
<dbReference type="InterPro" id="IPR003770">
    <property type="entry name" value="MLTG-like"/>
</dbReference>
<feature type="transmembrane region" description="Helical" evidence="7">
    <location>
        <begin position="27"/>
        <end position="50"/>
    </location>
</feature>
<dbReference type="EMBL" id="BAAADM010000054">
    <property type="protein sequence ID" value="GAA0442777.1"/>
    <property type="molecule type" value="Genomic_DNA"/>
</dbReference>
<dbReference type="Pfam" id="PF02618">
    <property type="entry name" value="YceG"/>
    <property type="match status" value="1"/>
</dbReference>
<comment type="function">
    <text evidence="7">Functions as a peptidoglycan terminase that cleaves nascent peptidoglycan strands endolytically to terminate their elongation.</text>
</comment>
<keyword evidence="9" id="KW-1185">Reference proteome</keyword>
<evidence type="ECO:0000313" key="8">
    <source>
        <dbReference type="EMBL" id="GAA0442777.1"/>
    </source>
</evidence>
<keyword evidence="4 7" id="KW-0472">Membrane</keyword>
<dbReference type="Proteomes" id="UP001501459">
    <property type="component" value="Unassembled WGS sequence"/>
</dbReference>
<gene>
    <name evidence="7 8" type="primary">mltG</name>
    <name evidence="8" type="ORF">GCM10008983_19850</name>
</gene>
<comment type="caution">
    <text evidence="8">The sequence shown here is derived from an EMBL/GenBank/DDBJ whole genome shotgun (WGS) entry which is preliminary data.</text>
</comment>
<organism evidence="8 9">
    <name type="scientific">Lentibacillus halophilus</name>
    <dbReference type="NCBI Taxonomy" id="295065"/>
    <lineage>
        <taxon>Bacteria</taxon>
        <taxon>Bacillati</taxon>
        <taxon>Bacillota</taxon>
        <taxon>Bacilli</taxon>
        <taxon>Bacillales</taxon>
        <taxon>Bacillaceae</taxon>
        <taxon>Lentibacillus</taxon>
    </lineage>
</organism>
<keyword evidence="2 7" id="KW-0812">Transmembrane</keyword>
<keyword evidence="5 7" id="KW-0456">Lyase</keyword>
<keyword evidence="6 7" id="KW-0961">Cell wall biogenesis/degradation</keyword>
<sequence>MSDKKTPNNDKDNPVTKRDDAGIVRRIAAFIIIAFILIFIICGISGLWYIKSALEPVDPESDKDVSVDIPLGSSTSDIASLLEEKGIIKNSTIFRFYLKFKNESEFQAGDYTLSPSMEIDELVKVLKKGKVLKEPMYSVTIPEGKTIKEMASIYAAALPFSKEAFLNKVNDPHYMDNLINTHPDILSNAILDPQIRTPLEGYLFAATYNFYSKEPGVEKVVSKMLEKTAKVVKPRLDDIASRDLTVHKALTMASIVQKEARSKKQRRKIAGVFYNRLEKDMPLQTDPTVLYALGEHKEKVLLEDLEVESPYNTYHVDTLPAGPIANFSKTSFNAAINPENTDYIYFLHDDKGNIHYAKTRKKHKQLKAQYID</sequence>
<evidence type="ECO:0000313" key="9">
    <source>
        <dbReference type="Proteomes" id="UP001501459"/>
    </source>
</evidence>
<evidence type="ECO:0000256" key="2">
    <source>
        <dbReference type="ARBA" id="ARBA00022692"/>
    </source>
</evidence>
<dbReference type="NCBIfam" id="TIGR00247">
    <property type="entry name" value="endolytic transglycosylase MltG"/>
    <property type="match status" value="1"/>
</dbReference>
<dbReference type="EC" id="4.2.2.29" evidence="7"/>
<evidence type="ECO:0000256" key="4">
    <source>
        <dbReference type="ARBA" id="ARBA00023136"/>
    </source>
</evidence>
<protein>
    <recommendedName>
        <fullName evidence="7">Endolytic murein transglycosylase</fullName>
        <ecNumber evidence="7">4.2.2.29</ecNumber>
    </recommendedName>
    <alternativeName>
        <fullName evidence="7">Peptidoglycan lytic transglycosylase</fullName>
    </alternativeName>
    <alternativeName>
        <fullName evidence="7">Peptidoglycan polymerization terminase</fullName>
    </alternativeName>
</protein>
<name>A0ABP3J898_9BACI</name>
<dbReference type="RefSeq" id="WP_343752693.1">
    <property type="nucleotide sequence ID" value="NZ_BAAADM010000054.1"/>
</dbReference>
<dbReference type="CDD" id="cd08010">
    <property type="entry name" value="MltG_like"/>
    <property type="match status" value="1"/>
</dbReference>
<reference evidence="9" key="1">
    <citation type="journal article" date="2019" name="Int. J. Syst. Evol. Microbiol.">
        <title>The Global Catalogue of Microorganisms (GCM) 10K type strain sequencing project: providing services to taxonomists for standard genome sequencing and annotation.</title>
        <authorList>
            <consortium name="The Broad Institute Genomics Platform"/>
            <consortium name="The Broad Institute Genome Sequencing Center for Infectious Disease"/>
            <person name="Wu L."/>
            <person name="Ma J."/>
        </authorList>
    </citation>
    <scope>NUCLEOTIDE SEQUENCE [LARGE SCALE GENOMIC DNA]</scope>
    <source>
        <strain evidence="9">JCM 12149</strain>
    </source>
</reference>
<dbReference type="HAMAP" id="MF_02065">
    <property type="entry name" value="MltG"/>
    <property type="match status" value="1"/>
</dbReference>
<comment type="subcellular location">
    <subcellularLocation>
        <location evidence="7">Cell membrane</location>
        <topology evidence="7">Single-pass membrane protein</topology>
    </subcellularLocation>
</comment>
<evidence type="ECO:0000256" key="6">
    <source>
        <dbReference type="ARBA" id="ARBA00023316"/>
    </source>
</evidence>
<evidence type="ECO:0000256" key="3">
    <source>
        <dbReference type="ARBA" id="ARBA00022989"/>
    </source>
</evidence>
<dbReference type="PANTHER" id="PTHR30518">
    <property type="entry name" value="ENDOLYTIC MUREIN TRANSGLYCOSYLASE"/>
    <property type="match status" value="1"/>
</dbReference>
<dbReference type="PANTHER" id="PTHR30518:SF2">
    <property type="entry name" value="ENDOLYTIC MUREIN TRANSGLYCOSYLASE"/>
    <property type="match status" value="1"/>
</dbReference>
<keyword evidence="3 7" id="KW-1133">Transmembrane helix</keyword>
<comment type="similarity">
    <text evidence="7">Belongs to the transglycosylase MltG family.</text>
</comment>
<proteinExistence type="inferred from homology"/>
<dbReference type="Gene3D" id="3.30.1490.480">
    <property type="entry name" value="Endolytic murein transglycosylase"/>
    <property type="match status" value="1"/>
</dbReference>
<evidence type="ECO:0000256" key="1">
    <source>
        <dbReference type="ARBA" id="ARBA00022475"/>
    </source>
</evidence>
<comment type="catalytic activity">
    <reaction evidence="7">
        <text>a peptidoglycan chain = a peptidoglycan chain with N-acetyl-1,6-anhydromuramyl-[peptide] at the reducing end + a peptidoglycan chain with N-acetylglucosamine at the non-reducing end.</text>
        <dbReference type="EC" id="4.2.2.29"/>
    </reaction>
</comment>
<feature type="site" description="Important for catalytic activity" evidence="7">
    <location>
        <position position="259"/>
    </location>
</feature>
<evidence type="ECO:0000256" key="5">
    <source>
        <dbReference type="ARBA" id="ARBA00023239"/>
    </source>
</evidence>